<feature type="domain" description="PPIase FKBP-type" evidence="2">
    <location>
        <begin position="11"/>
        <end position="108"/>
    </location>
</feature>
<keyword evidence="1 3" id="KW-0413">Isomerase</keyword>
<dbReference type="SUPFAM" id="SSF54534">
    <property type="entry name" value="FKBP-like"/>
    <property type="match status" value="1"/>
</dbReference>
<dbReference type="GO" id="GO:0009507">
    <property type="term" value="C:chloroplast"/>
    <property type="evidence" value="ECO:0007669"/>
    <property type="project" value="TreeGrafter"/>
</dbReference>
<gene>
    <name evidence="3" type="ORF">MNEG_10067</name>
</gene>
<comment type="catalytic activity">
    <reaction evidence="1">
        <text>[protein]-peptidylproline (omega=180) = [protein]-peptidylproline (omega=0)</text>
        <dbReference type="Rhea" id="RHEA:16237"/>
        <dbReference type="Rhea" id="RHEA-COMP:10747"/>
        <dbReference type="Rhea" id="RHEA-COMP:10748"/>
        <dbReference type="ChEBI" id="CHEBI:83833"/>
        <dbReference type="ChEBI" id="CHEBI:83834"/>
        <dbReference type="EC" id="5.2.1.8"/>
    </reaction>
</comment>
<evidence type="ECO:0000256" key="1">
    <source>
        <dbReference type="PROSITE-ProRule" id="PRU00277"/>
    </source>
</evidence>
<dbReference type="KEGG" id="mng:MNEG_10067"/>
<dbReference type="PANTHER" id="PTHR47598:SF1">
    <property type="entry name" value="PEPTIDYL-PROLYL CIS-TRANS ISOMERASE FKBP17-2, CHLOROPLASTIC"/>
    <property type="match status" value="1"/>
</dbReference>
<reference evidence="3 4" key="1">
    <citation type="journal article" date="2013" name="BMC Genomics">
        <title>Reconstruction of the lipid metabolism for the microalga Monoraphidium neglectum from its genome sequence reveals characteristics suitable for biofuel production.</title>
        <authorList>
            <person name="Bogen C."/>
            <person name="Al-Dilaimi A."/>
            <person name="Albersmeier A."/>
            <person name="Wichmann J."/>
            <person name="Grundmann M."/>
            <person name="Rupp O."/>
            <person name="Lauersen K.J."/>
            <person name="Blifernez-Klassen O."/>
            <person name="Kalinowski J."/>
            <person name="Goesmann A."/>
            <person name="Mussgnug J.H."/>
            <person name="Kruse O."/>
        </authorList>
    </citation>
    <scope>NUCLEOTIDE SEQUENCE [LARGE SCALE GENOMIC DNA]</scope>
    <source>
        <strain evidence="3 4">SAG 48.87</strain>
    </source>
</reference>
<protein>
    <recommendedName>
        <fullName evidence="1">peptidylprolyl isomerase</fullName>
        <ecNumber evidence="1">5.2.1.8</ecNumber>
    </recommendedName>
</protein>
<dbReference type="GO" id="GO:0003755">
    <property type="term" value="F:peptidyl-prolyl cis-trans isomerase activity"/>
    <property type="evidence" value="ECO:0007669"/>
    <property type="project" value="UniProtKB-KW"/>
</dbReference>
<keyword evidence="4" id="KW-1185">Reference proteome</keyword>
<dbReference type="InterPro" id="IPR053111">
    <property type="entry name" value="Chloro_FKBP-type_PPIase"/>
</dbReference>
<dbReference type="AlphaFoldDB" id="A0A0D2M2M3"/>
<dbReference type="Proteomes" id="UP000054498">
    <property type="component" value="Unassembled WGS sequence"/>
</dbReference>
<evidence type="ECO:0000259" key="2">
    <source>
        <dbReference type="PROSITE" id="PS50059"/>
    </source>
</evidence>
<organism evidence="3 4">
    <name type="scientific">Monoraphidium neglectum</name>
    <dbReference type="NCBI Taxonomy" id="145388"/>
    <lineage>
        <taxon>Eukaryota</taxon>
        <taxon>Viridiplantae</taxon>
        <taxon>Chlorophyta</taxon>
        <taxon>core chlorophytes</taxon>
        <taxon>Chlorophyceae</taxon>
        <taxon>CS clade</taxon>
        <taxon>Sphaeropleales</taxon>
        <taxon>Selenastraceae</taxon>
        <taxon>Monoraphidium</taxon>
    </lineage>
</organism>
<dbReference type="GeneID" id="25727192"/>
<name>A0A0D2M2M3_9CHLO</name>
<accession>A0A0D2M2M3</accession>
<dbReference type="STRING" id="145388.A0A0D2M2M3"/>
<evidence type="ECO:0000313" key="3">
    <source>
        <dbReference type="EMBL" id="KIY97894.1"/>
    </source>
</evidence>
<evidence type="ECO:0000313" key="4">
    <source>
        <dbReference type="Proteomes" id="UP000054498"/>
    </source>
</evidence>
<dbReference type="PANTHER" id="PTHR47598">
    <property type="entry name" value="PEPTIDYL-PROLYL CIS-TRANS ISOMERASE FKBP17-2, CHLOROPLASTIC"/>
    <property type="match status" value="1"/>
</dbReference>
<keyword evidence="1" id="KW-0697">Rotamase</keyword>
<sequence>MADPPDRFAAGTIAESGVVFDSTRGVGLTYRDGGLGVLRPLALRLGGSPLPGICAGLQSALTGMTVGGRRVVLCPPELAFGAQAAAAPYAIVPPNSAVRYEVELLRLSRRGPDALFKGLSKCSQGGASATTENCAAIEPAEFV</sequence>
<dbReference type="PROSITE" id="PS50059">
    <property type="entry name" value="FKBP_PPIASE"/>
    <property type="match status" value="1"/>
</dbReference>
<dbReference type="OrthoDB" id="1902587at2759"/>
<dbReference type="InterPro" id="IPR001179">
    <property type="entry name" value="PPIase_FKBP_dom"/>
</dbReference>
<dbReference type="RefSeq" id="XP_013896914.1">
    <property type="nucleotide sequence ID" value="XM_014041460.1"/>
</dbReference>
<dbReference type="Pfam" id="PF00254">
    <property type="entry name" value="FKBP_C"/>
    <property type="match status" value="1"/>
</dbReference>
<dbReference type="Gene3D" id="3.10.50.40">
    <property type="match status" value="1"/>
</dbReference>
<dbReference type="EMBL" id="KK102385">
    <property type="protein sequence ID" value="KIY97894.1"/>
    <property type="molecule type" value="Genomic_DNA"/>
</dbReference>
<dbReference type="EC" id="5.2.1.8" evidence="1"/>
<proteinExistence type="predicted"/>
<dbReference type="InterPro" id="IPR046357">
    <property type="entry name" value="PPIase_dom_sf"/>
</dbReference>